<gene>
    <name evidence="2" type="ORF">CBM2613_B110204</name>
</gene>
<accession>A0A976B056</accession>
<proteinExistence type="predicted"/>
<feature type="transmembrane region" description="Helical" evidence="1">
    <location>
        <begin position="6"/>
        <end position="30"/>
    </location>
</feature>
<reference evidence="2 3" key="1">
    <citation type="submission" date="2018-01" db="EMBL/GenBank/DDBJ databases">
        <authorList>
            <person name="Clerissi C."/>
        </authorList>
    </citation>
    <scope>NUCLEOTIDE SEQUENCE [LARGE SCALE GENOMIC DNA]</scope>
    <source>
        <strain evidence="2">Cupriavidus taiwanensis STM 8556</strain>
    </source>
</reference>
<dbReference type="AlphaFoldDB" id="A0A976B056"/>
<dbReference type="RefSeq" id="WP_116332213.1">
    <property type="nucleotide sequence ID" value="NZ_LT992560.1"/>
</dbReference>
<sequence>MRERIAGFLLMVFIVPLAVLGYLLIVYIGFFGKTERGRAGVRALDHFVNATLFNGYAWESVSSHAWREQHRWWARSIIWFTDKFQQDHCRRANKREQPIVDLVLKKKLHHRTQG</sequence>
<keyword evidence="1" id="KW-0812">Transmembrane</keyword>
<comment type="caution">
    <text evidence="2">The sequence shown here is derived from an EMBL/GenBank/DDBJ whole genome shotgun (WGS) entry which is preliminary data.</text>
</comment>
<organism evidence="2 3">
    <name type="scientific">Cupriavidus taiwanensis</name>
    <dbReference type="NCBI Taxonomy" id="164546"/>
    <lineage>
        <taxon>Bacteria</taxon>
        <taxon>Pseudomonadati</taxon>
        <taxon>Pseudomonadota</taxon>
        <taxon>Betaproteobacteria</taxon>
        <taxon>Burkholderiales</taxon>
        <taxon>Burkholderiaceae</taxon>
        <taxon>Cupriavidus</taxon>
    </lineage>
</organism>
<dbReference type="Proteomes" id="UP000256952">
    <property type="component" value="Chromosome CBM2613_b"/>
</dbReference>
<keyword evidence="1" id="KW-0472">Membrane</keyword>
<dbReference type="EMBL" id="OFTH01000036">
    <property type="protein sequence ID" value="SOZ68118.1"/>
    <property type="molecule type" value="Genomic_DNA"/>
</dbReference>
<protein>
    <submittedName>
        <fullName evidence="2">Uncharacterized protein</fullName>
    </submittedName>
</protein>
<name>A0A976B056_9BURK</name>
<keyword evidence="1" id="KW-1133">Transmembrane helix</keyword>
<evidence type="ECO:0000313" key="3">
    <source>
        <dbReference type="Proteomes" id="UP000256952"/>
    </source>
</evidence>
<evidence type="ECO:0000313" key="2">
    <source>
        <dbReference type="EMBL" id="SOZ68118.1"/>
    </source>
</evidence>
<evidence type="ECO:0000256" key="1">
    <source>
        <dbReference type="SAM" id="Phobius"/>
    </source>
</evidence>